<protein>
    <recommendedName>
        <fullName evidence="3">Phosphotransferase enzyme family protein</fullName>
    </recommendedName>
</protein>
<sequence>MTDQPQLMNTAKADSRTAAIRAMAREDDGEARRLIAALIADLFKIPITDVIINRDQYSLNSLNGFLTSAGADYFFKFHQEEGEEAMAGEYYRADILAEAGLPIDLPVYKSVMAGEQILIYRRRTDPRFSDVLRRLDIGLDDAAEDRAIAAETALNGEIFRVFERSLHPITAAESEAEPVHRLFHQRMIDPSTGLAPGGRYRQFYIGQRFRFPGADLSWDEFSSARICFNGTTYRRSVGALFEDALHRLDPRHLADAGGVIAHGDAHNANVWYLDDALQPRLMYFDPAFAGENVPALLAEVKATFHNCLAHPFWLYEPAEAERRYQTRANYRDGILSIETDWDLSAVRKRLLHAKAAEVWRPLLALLRTRGLLPGDWRQVIRNALFLCPTLVMNLRAGAATHNPSSSAIAFGVAVMVGSEPDRGSDLMTAFFDSIDPA</sequence>
<dbReference type="EMBL" id="FQUP01000002">
    <property type="protein sequence ID" value="SHF66779.1"/>
    <property type="molecule type" value="Genomic_DNA"/>
</dbReference>
<proteinExistence type="predicted"/>
<reference evidence="1 2" key="1">
    <citation type="submission" date="2016-11" db="EMBL/GenBank/DDBJ databases">
        <authorList>
            <person name="Jaros S."/>
            <person name="Januszkiewicz K."/>
            <person name="Wedrychowicz H."/>
        </authorList>
    </citation>
    <scope>NUCLEOTIDE SEQUENCE [LARGE SCALE GENOMIC DNA]</scope>
    <source>
        <strain evidence="1 2">DSM 19436</strain>
    </source>
</reference>
<accession>A0A1M5DIB9</accession>
<evidence type="ECO:0000313" key="1">
    <source>
        <dbReference type="EMBL" id="SHF66779.1"/>
    </source>
</evidence>
<keyword evidence="2" id="KW-1185">Reference proteome</keyword>
<evidence type="ECO:0008006" key="3">
    <source>
        <dbReference type="Google" id="ProtNLM"/>
    </source>
</evidence>
<name>A0A1M5DIB9_9HYPH</name>
<gene>
    <name evidence="1" type="ORF">SAMN02745157_2695</name>
</gene>
<dbReference type="STRING" id="1122133.SAMN02745157_2695"/>
<evidence type="ECO:0000313" key="2">
    <source>
        <dbReference type="Proteomes" id="UP000184485"/>
    </source>
</evidence>
<organism evidence="1 2">
    <name type="scientific">Kaistia soli DSM 19436</name>
    <dbReference type="NCBI Taxonomy" id="1122133"/>
    <lineage>
        <taxon>Bacteria</taxon>
        <taxon>Pseudomonadati</taxon>
        <taxon>Pseudomonadota</taxon>
        <taxon>Alphaproteobacteria</taxon>
        <taxon>Hyphomicrobiales</taxon>
        <taxon>Kaistiaceae</taxon>
        <taxon>Kaistia</taxon>
    </lineage>
</organism>
<dbReference type="Proteomes" id="UP000184485">
    <property type="component" value="Unassembled WGS sequence"/>
</dbReference>
<dbReference type="AlphaFoldDB" id="A0A1M5DIB9"/>